<gene>
    <name evidence="3" type="ORF">EVAR_15982_1</name>
</gene>
<reference evidence="3 4" key="1">
    <citation type="journal article" date="2019" name="Commun. Biol.">
        <title>The bagworm genome reveals a unique fibroin gene that provides high tensile strength.</title>
        <authorList>
            <person name="Kono N."/>
            <person name="Nakamura H."/>
            <person name="Ohtoshi R."/>
            <person name="Tomita M."/>
            <person name="Numata K."/>
            <person name="Arakawa K."/>
        </authorList>
    </citation>
    <scope>NUCLEOTIDE SEQUENCE [LARGE SCALE GENOMIC DNA]</scope>
</reference>
<evidence type="ECO:0000256" key="1">
    <source>
        <dbReference type="SAM" id="MobiDB-lite"/>
    </source>
</evidence>
<protein>
    <submittedName>
        <fullName evidence="3">Uncharacterized protein</fullName>
    </submittedName>
</protein>
<comment type="caution">
    <text evidence="3">The sequence shown here is derived from an EMBL/GenBank/DDBJ whole genome shotgun (WGS) entry which is preliminary data.</text>
</comment>
<accession>A0A4C1ULK7</accession>
<sequence length="103" mass="11270">MPNIITFSLLAALPRASCVADGIGYAFGSPAFDSRVPRDADLDVRPRSVPGGRRSLETGASSARPHNARRYLGGLRDFVPTAHDNFHDKANILVHEYVFQFNS</sequence>
<organism evidence="3 4">
    <name type="scientific">Eumeta variegata</name>
    <name type="common">Bagworm moth</name>
    <name type="synonym">Eumeta japonica</name>
    <dbReference type="NCBI Taxonomy" id="151549"/>
    <lineage>
        <taxon>Eukaryota</taxon>
        <taxon>Metazoa</taxon>
        <taxon>Ecdysozoa</taxon>
        <taxon>Arthropoda</taxon>
        <taxon>Hexapoda</taxon>
        <taxon>Insecta</taxon>
        <taxon>Pterygota</taxon>
        <taxon>Neoptera</taxon>
        <taxon>Endopterygota</taxon>
        <taxon>Lepidoptera</taxon>
        <taxon>Glossata</taxon>
        <taxon>Ditrysia</taxon>
        <taxon>Tineoidea</taxon>
        <taxon>Psychidae</taxon>
        <taxon>Oiketicinae</taxon>
        <taxon>Eumeta</taxon>
    </lineage>
</organism>
<feature type="chain" id="PRO_5020025523" evidence="2">
    <location>
        <begin position="21"/>
        <end position="103"/>
    </location>
</feature>
<keyword evidence="4" id="KW-1185">Reference proteome</keyword>
<dbReference type="EMBL" id="BGZK01000190">
    <property type="protein sequence ID" value="GBP27209.1"/>
    <property type="molecule type" value="Genomic_DNA"/>
</dbReference>
<name>A0A4C1ULK7_EUMVA</name>
<evidence type="ECO:0000313" key="3">
    <source>
        <dbReference type="EMBL" id="GBP27209.1"/>
    </source>
</evidence>
<feature type="signal peptide" evidence="2">
    <location>
        <begin position="1"/>
        <end position="20"/>
    </location>
</feature>
<dbReference type="Proteomes" id="UP000299102">
    <property type="component" value="Unassembled WGS sequence"/>
</dbReference>
<proteinExistence type="predicted"/>
<evidence type="ECO:0000313" key="4">
    <source>
        <dbReference type="Proteomes" id="UP000299102"/>
    </source>
</evidence>
<feature type="region of interest" description="Disordered" evidence="1">
    <location>
        <begin position="38"/>
        <end position="65"/>
    </location>
</feature>
<evidence type="ECO:0000256" key="2">
    <source>
        <dbReference type="SAM" id="SignalP"/>
    </source>
</evidence>
<keyword evidence="2" id="KW-0732">Signal</keyword>
<dbReference type="AlphaFoldDB" id="A0A4C1ULK7"/>